<gene>
    <name evidence="2" type="ORF">KJK29_36955</name>
</gene>
<protein>
    <submittedName>
        <fullName evidence="2">Uncharacterized protein</fullName>
    </submittedName>
</protein>
<keyword evidence="3" id="KW-1185">Reference proteome</keyword>
<evidence type="ECO:0000313" key="3">
    <source>
        <dbReference type="Proteomes" id="UP000679629"/>
    </source>
</evidence>
<organism evidence="2 3">
    <name type="scientific">Streptomyces koelreuteriae</name>
    <dbReference type="NCBI Taxonomy" id="2838015"/>
    <lineage>
        <taxon>Bacteria</taxon>
        <taxon>Bacillati</taxon>
        <taxon>Actinomycetota</taxon>
        <taxon>Actinomycetes</taxon>
        <taxon>Kitasatosporales</taxon>
        <taxon>Streptomycetaceae</taxon>
        <taxon>Streptomyces</taxon>
    </lineage>
</organism>
<dbReference type="RefSeq" id="WP_215123684.1">
    <property type="nucleotide sequence ID" value="NZ_CP075896.1"/>
</dbReference>
<accession>A0ABX8G2I9</accession>
<dbReference type="Proteomes" id="UP000679629">
    <property type="component" value="Chromosome"/>
</dbReference>
<dbReference type="EMBL" id="CP075896">
    <property type="protein sequence ID" value="QWB27743.1"/>
    <property type="molecule type" value="Genomic_DNA"/>
</dbReference>
<sequence length="53" mass="6019">MTEPTIDTWEDGEYTSDEVIEAADHQGYLSMDDYIHDHNALTPDPHPQTADDD</sequence>
<evidence type="ECO:0000256" key="1">
    <source>
        <dbReference type="SAM" id="MobiDB-lite"/>
    </source>
</evidence>
<evidence type="ECO:0000313" key="2">
    <source>
        <dbReference type="EMBL" id="QWB27743.1"/>
    </source>
</evidence>
<name>A0ABX8G2I9_9ACTN</name>
<proteinExistence type="predicted"/>
<reference evidence="3" key="1">
    <citation type="submission" date="2021-05" db="EMBL/GenBank/DDBJ databases">
        <title>Direct Submission.</title>
        <authorList>
            <person name="Li K."/>
            <person name="Gao J."/>
        </authorList>
    </citation>
    <scope>NUCLEOTIDE SEQUENCE [LARGE SCALE GENOMIC DNA]</scope>
    <source>
        <strain evidence="3">MG62</strain>
    </source>
</reference>
<feature type="region of interest" description="Disordered" evidence="1">
    <location>
        <begin position="28"/>
        <end position="53"/>
    </location>
</feature>